<proteinExistence type="predicted"/>
<organism evidence="2 3">
    <name type="scientific">Prunus dulcis</name>
    <name type="common">Almond</name>
    <name type="synonym">Amygdalus dulcis</name>
    <dbReference type="NCBI Taxonomy" id="3755"/>
    <lineage>
        <taxon>Eukaryota</taxon>
        <taxon>Viridiplantae</taxon>
        <taxon>Streptophyta</taxon>
        <taxon>Embryophyta</taxon>
        <taxon>Tracheophyta</taxon>
        <taxon>Spermatophyta</taxon>
        <taxon>Magnoliopsida</taxon>
        <taxon>eudicotyledons</taxon>
        <taxon>Gunneridae</taxon>
        <taxon>Pentapetalae</taxon>
        <taxon>rosids</taxon>
        <taxon>fabids</taxon>
        <taxon>Rosales</taxon>
        <taxon>Rosaceae</taxon>
        <taxon>Amygdaloideae</taxon>
        <taxon>Amygdaleae</taxon>
        <taxon>Prunus</taxon>
    </lineage>
</organism>
<gene>
    <name evidence="2" type="ORF">ALMOND_2B016415</name>
</gene>
<keyword evidence="2" id="KW-0675">Receptor</keyword>
<keyword evidence="1" id="KW-0472">Membrane</keyword>
<feature type="transmembrane region" description="Helical" evidence="1">
    <location>
        <begin position="20"/>
        <end position="45"/>
    </location>
</feature>
<name>A0A5E4FYE7_PRUDU</name>
<protein>
    <submittedName>
        <fullName evidence="2">PREDICTED: glutamate receptor</fullName>
    </submittedName>
</protein>
<evidence type="ECO:0000313" key="3">
    <source>
        <dbReference type="Proteomes" id="UP000327085"/>
    </source>
</evidence>
<reference evidence="3" key="1">
    <citation type="journal article" date="2020" name="Plant J.">
        <title>Transposons played a major role in the diversification between the closely related almond and peach genomes: results from the almond genome sequence.</title>
        <authorList>
            <person name="Alioto T."/>
            <person name="Alexiou K.G."/>
            <person name="Bardil A."/>
            <person name="Barteri F."/>
            <person name="Castanera R."/>
            <person name="Cruz F."/>
            <person name="Dhingra A."/>
            <person name="Duval H."/>
            <person name="Fernandez I Marti A."/>
            <person name="Frias L."/>
            <person name="Galan B."/>
            <person name="Garcia J.L."/>
            <person name="Howad W."/>
            <person name="Gomez-Garrido J."/>
            <person name="Gut M."/>
            <person name="Julca I."/>
            <person name="Morata J."/>
            <person name="Puigdomenech P."/>
            <person name="Ribeca P."/>
            <person name="Rubio Cabetas M.J."/>
            <person name="Vlasova A."/>
            <person name="Wirthensohn M."/>
            <person name="Garcia-Mas J."/>
            <person name="Gabaldon T."/>
            <person name="Casacuberta J.M."/>
            <person name="Arus P."/>
        </authorList>
    </citation>
    <scope>NUCLEOTIDE SEQUENCE [LARGE SCALE GENOMIC DNA]</scope>
    <source>
        <strain evidence="3">cv. Texas</strain>
    </source>
</reference>
<dbReference type="EMBL" id="CABIKO010000248">
    <property type="protein sequence ID" value="VVA32420.1"/>
    <property type="molecule type" value="Genomic_DNA"/>
</dbReference>
<dbReference type="Proteomes" id="UP000327085">
    <property type="component" value="Chromosome 3"/>
</dbReference>
<evidence type="ECO:0000256" key="1">
    <source>
        <dbReference type="SAM" id="Phobius"/>
    </source>
</evidence>
<keyword evidence="1" id="KW-0812">Transmembrane</keyword>
<dbReference type="AlphaFoldDB" id="A0A5E4FYE7"/>
<accession>A0A5E4FYE7</accession>
<evidence type="ECO:0000313" key="2">
    <source>
        <dbReference type="EMBL" id="VVA32420.1"/>
    </source>
</evidence>
<sequence>MGCPSEKNLESEPNQLHLISFWGLYLLCGVFTISALLIFLLRVVLQFVRYKKRQAVIPSTLSSSSSWSSRFSESIYNFVDFIDEKEEAIKRMFIHGGNPQGQAT</sequence>
<dbReference type="InParanoid" id="A0A5E4FYE7"/>
<dbReference type="Gramene" id="VVA32420">
    <property type="protein sequence ID" value="VVA32420"/>
    <property type="gene ID" value="Prudul26B016415"/>
</dbReference>
<keyword evidence="1" id="KW-1133">Transmembrane helix</keyword>